<dbReference type="PANTHER" id="PTHR24161">
    <property type="entry name" value="ANK_REP_REGION DOMAIN-CONTAINING PROTEIN-RELATED"/>
    <property type="match status" value="1"/>
</dbReference>
<proteinExistence type="predicted"/>
<comment type="caution">
    <text evidence="5">The sequence shown here is derived from an EMBL/GenBank/DDBJ whole genome shotgun (WGS) entry which is preliminary data.</text>
</comment>
<feature type="repeat" description="ANK" evidence="3">
    <location>
        <begin position="346"/>
        <end position="379"/>
    </location>
</feature>
<dbReference type="PROSITE" id="PS50088">
    <property type="entry name" value="ANK_REPEAT"/>
    <property type="match status" value="4"/>
</dbReference>
<dbReference type="InterPro" id="IPR011333">
    <property type="entry name" value="SKP1/BTB/POZ_sf"/>
</dbReference>
<evidence type="ECO:0000313" key="6">
    <source>
        <dbReference type="Proteomes" id="UP001149090"/>
    </source>
</evidence>
<keyword evidence="6" id="KW-1185">Reference proteome</keyword>
<feature type="repeat" description="ANK" evidence="3">
    <location>
        <begin position="380"/>
        <end position="412"/>
    </location>
</feature>
<dbReference type="PROSITE" id="PS50297">
    <property type="entry name" value="ANK_REP_REGION"/>
    <property type="match status" value="3"/>
</dbReference>
<feature type="repeat" description="ANK" evidence="3">
    <location>
        <begin position="171"/>
        <end position="207"/>
    </location>
</feature>
<gene>
    <name evidence="5" type="ORF">M0811_00156</name>
</gene>
<dbReference type="OrthoDB" id="341259at2759"/>
<name>A0A9Q0LSV2_ANAIG</name>
<feature type="domain" description="BTB" evidence="4">
    <location>
        <begin position="628"/>
        <end position="694"/>
    </location>
</feature>
<evidence type="ECO:0000256" key="3">
    <source>
        <dbReference type="PROSITE-ProRule" id="PRU00023"/>
    </source>
</evidence>
<evidence type="ECO:0000259" key="4">
    <source>
        <dbReference type="PROSITE" id="PS50097"/>
    </source>
</evidence>
<dbReference type="SUPFAM" id="SSF54695">
    <property type="entry name" value="POZ domain"/>
    <property type="match status" value="1"/>
</dbReference>
<dbReference type="PRINTS" id="PR01415">
    <property type="entry name" value="ANKYRIN"/>
</dbReference>
<evidence type="ECO:0000256" key="2">
    <source>
        <dbReference type="ARBA" id="ARBA00023043"/>
    </source>
</evidence>
<accession>A0A9Q0LSV2</accession>
<dbReference type="InterPro" id="IPR000210">
    <property type="entry name" value="BTB/POZ_dom"/>
</dbReference>
<dbReference type="EMBL" id="JAPDFW010000059">
    <property type="protein sequence ID" value="KAJ5076838.1"/>
    <property type="molecule type" value="Genomic_DNA"/>
</dbReference>
<reference evidence="5" key="1">
    <citation type="submission" date="2022-10" db="EMBL/GenBank/DDBJ databases">
        <title>Novel sulphate-reducing endosymbionts in the free-living metamonad Anaeramoeba.</title>
        <authorList>
            <person name="Jerlstrom-Hultqvist J."/>
            <person name="Cepicka I."/>
            <person name="Gallot-Lavallee L."/>
            <person name="Salas-Leiva D."/>
            <person name="Curtis B.A."/>
            <person name="Zahonova K."/>
            <person name="Pipaliya S."/>
            <person name="Dacks J."/>
            <person name="Roger A.J."/>
        </authorList>
    </citation>
    <scope>NUCLEOTIDE SEQUENCE</scope>
    <source>
        <strain evidence="5">BMAN</strain>
    </source>
</reference>
<dbReference type="SMART" id="SM00248">
    <property type="entry name" value="ANK"/>
    <property type="match status" value="11"/>
</dbReference>
<organism evidence="5 6">
    <name type="scientific">Anaeramoeba ignava</name>
    <name type="common">Anaerobic marine amoeba</name>
    <dbReference type="NCBI Taxonomy" id="1746090"/>
    <lineage>
        <taxon>Eukaryota</taxon>
        <taxon>Metamonada</taxon>
        <taxon>Anaeramoebidae</taxon>
        <taxon>Anaeramoeba</taxon>
    </lineage>
</organism>
<dbReference type="InterPro" id="IPR002110">
    <property type="entry name" value="Ankyrin_rpt"/>
</dbReference>
<dbReference type="AlphaFoldDB" id="A0A9Q0LSV2"/>
<dbReference type="InterPro" id="IPR036770">
    <property type="entry name" value="Ankyrin_rpt-contain_sf"/>
</dbReference>
<dbReference type="PANTHER" id="PTHR24161:SF85">
    <property type="entry name" value="PALMITOYLTRANSFERASE HIP14"/>
    <property type="match status" value="1"/>
</dbReference>
<dbReference type="Pfam" id="PF00651">
    <property type="entry name" value="BTB"/>
    <property type="match status" value="1"/>
</dbReference>
<dbReference type="Proteomes" id="UP001149090">
    <property type="component" value="Unassembled WGS sequence"/>
</dbReference>
<dbReference type="SUPFAM" id="SSF48403">
    <property type="entry name" value="Ankyrin repeat"/>
    <property type="match status" value="2"/>
</dbReference>
<sequence>MDIWNLIENNSIKGVRNYIRSHNVSTLKNSKNQNVLHFAAQNDSRIAIVELFEKYRIPGNKKDVYGKKPIHYACMTETPRIGMIKSLIRQGGNIYAKDNEGKTPLIYLCMKKNFDSELLGILAPTEKLYFVRDSQNRLPLHYICENSGDSDCVVSFLEKTLAFVEDLVDSTGQTPLHFACRNKSKDVRSVIVPLILKKGIDGNSIDKEKRTALHYLCMSKPTKETLTVLINKTKMTLNQKDRLHNHALHYLCSSKSIMPEMIELFLAKNVPVNSLDNQKNNFLHLLCKSNSKKETLVLFVEKGLSFDALNSKKEIPLHLALKSKGSGDLVRYILSLTTMINQTNSEGYTPLMLMCMNNYPKEIVRECLEKGADPNVKSKKNKTPLLILVEQANMDLVSLLFEFGADPAFVDEKNNNVLHHAIQRRLPMDFITCLLEHEVDINQENYNGESPLQMAKKYYKYWNKETVTIFGFHDANFNKVSRKGAYKQFISNLKANLLSITRDFRKLFERQEITDSGFYSNDNFFPVHKLLIQLRILGHVKDLQFFEDDPFLNILRQEISKYPSTKVRLFLMFLYTGFTNPKLSQIDEDAILPIIQPLGLDTSWIRKKKGRKGLLKDLQILYESKETFDFAILAEEKPIMSHRLILFTRSDLFRGMFLSCDDASNSVTDYSGRSYEAVFELIHFFYFDYIDSNCSENVKKELDDAVDFYQLHKNSTLNLAIKNKSRNNDDDDYYY</sequence>
<dbReference type="PROSITE" id="PS50097">
    <property type="entry name" value="BTB"/>
    <property type="match status" value="1"/>
</dbReference>
<dbReference type="Gene3D" id="1.25.40.20">
    <property type="entry name" value="Ankyrin repeat-containing domain"/>
    <property type="match status" value="3"/>
</dbReference>
<dbReference type="Gene3D" id="3.30.710.10">
    <property type="entry name" value="Potassium Channel Kv1.1, Chain A"/>
    <property type="match status" value="1"/>
</dbReference>
<keyword evidence="2 3" id="KW-0040">ANK repeat</keyword>
<evidence type="ECO:0000313" key="5">
    <source>
        <dbReference type="EMBL" id="KAJ5076838.1"/>
    </source>
</evidence>
<dbReference type="Pfam" id="PF12796">
    <property type="entry name" value="Ank_2"/>
    <property type="match status" value="2"/>
</dbReference>
<dbReference type="CDD" id="cd18186">
    <property type="entry name" value="BTB_POZ_ZBTB_KLHL-like"/>
    <property type="match status" value="1"/>
</dbReference>
<feature type="repeat" description="ANK" evidence="3">
    <location>
        <begin position="65"/>
        <end position="99"/>
    </location>
</feature>
<keyword evidence="1" id="KW-0677">Repeat</keyword>
<protein>
    <submittedName>
        <fullName evidence="5">Ankyrin repeat ph and sec7 domain containing protein secg-related</fullName>
    </submittedName>
</protein>
<evidence type="ECO:0000256" key="1">
    <source>
        <dbReference type="ARBA" id="ARBA00022737"/>
    </source>
</evidence>